<keyword evidence="3" id="KW-0479">Metal-binding</keyword>
<evidence type="ECO:0000256" key="1">
    <source>
        <dbReference type="ARBA" id="ARBA00006249"/>
    </source>
</evidence>
<keyword evidence="11" id="KW-1185">Reference proteome</keyword>
<comment type="similarity">
    <text evidence="1 8">Belongs to the tannase family.</text>
</comment>
<evidence type="ECO:0000256" key="5">
    <source>
        <dbReference type="ARBA" id="ARBA00022801"/>
    </source>
</evidence>
<name>A0A9P4JLV5_9PLEO</name>
<evidence type="ECO:0000256" key="9">
    <source>
        <dbReference type="SAM" id="MobiDB-lite"/>
    </source>
</evidence>
<evidence type="ECO:0000256" key="3">
    <source>
        <dbReference type="ARBA" id="ARBA00022723"/>
    </source>
</evidence>
<dbReference type="InterPro" id="IPR011118">
    <property type="entry name" value="Tannase/feruloyl_esterase"/>
</dbReference>
<dbReference type="PANTHER" id="PTHR33938:SF8">
    <property type="entry name" value="CARBOXYLIC ESTER HYDROLASE"/>
    <property type="match status" value="1"/>
</dbReference>
<dbReference type="EMBL" id="ML994015">
    <property type="protein sequence ID" value="KAF2200591.1"/>
    <property type="molecule type" value="Genomic_DNA"/>
</dbReference>
<keyword evidence="4 8" id="KW-0732">Signal</keyword>
<evidence type="ECO:0000256" key="6">
    <source>
        <dbReference type="ARBA" id="ARBA00022837"/>
    </source>
</evidence>
<dbReference type="GO" id="GO:0046872">
    <property type="term" value="F:metal ion binding"/>
    <property type="evidence" value="ECO:0007669"/>
    <property type="project" value="UniProtKB-KW"/>
</dbReference>
<evidence type="ECO:0000313" key="10">
    <source>
        <dbReference type="EMBL" id="KAF2200591.1"/>
    </source>
</evidence>
<keyword evidence="6" id="KW-0106">Calcium</keyword>
<keyword evidence="5 8" id="KW-0378">Hydrolase</keyword>
<dbReference type="AlphaFoldDB" id="A0A9P4JLV5"/>
<sequence>MFPPLFFLAPLAWFPLASTSNTIFSSKTCNTTFTYPHIPGAEILSITSHLRTNATIPPSNGFPPSTGLNFCNVTITLTHPGTSDHVAVSVWLPLASEWNGRFQATGGSGFANGIFESQLAAALQAGYAAASTDGGTPSGGLAGYGDLSWVLKDDRSINWDLLQNFSGRSSRDMVLVGKAITGQFYGEKVRYSYWNGCSEGGREGYAMAQRWPGLVDGVMANAPVVSQASVAMGGFWGRVVMKDLGVEVGECEMEWFGERVMEACDGVDGVEDGVITDPEECRFDPYRLIGKKVQCDGKEVEITVQMAEGVQKILEGPQTPYGAPIWVGLAPGTDLTGRSGAVLLSELGLKYLVLKDVEFDVSAINYSSYTALWAQANREFDWLLGTDNPDLSAFQDAGGKLLTWHGLTDAIVPAANTIQYRKKVEMVMGGSQAVNNFYRLFLAPGVAHCGRGAGPQPLDPLEALVAWVEKGEAPETLDAANLDEKGELMTRDLCLYPRKMKYMGIGDPKRASSWSCDGEENEEEEEEESLEEAINSPRDFLEGLQKRFIRLGLV</sequence>
<dbReference type="EC" id="3.1.1.-" evidence="8"/>
<dbReference type="Proteomes" id="UP000799536">
    <property type="component" value="Unassembled WGS sequence"/>
</dbReference>
<gene>
    <name evidence="10" type="ORF">GQ43DRAFT_441430</name>
</gene>
<dbReference type="GO" id="GO:0030600">
    <property type="term" value="F:feruloyl esterase activity"/>
    <property type="evidence" value="ECO:0007669"/>
    <property type="project" value="UniProtKB-ARBA"/>
</dbReference>
<protein>
    <recommendedName>
        <fullName evidence="8">Carboxylic ester hydrolase</fullName>
        <ecNumber evidence="8">3.1.1.-</ecNumber>
    </recommendedName>
</protein>
<reference evidence="10" key="1">
    <citation type="journal article" date="2020" name="Stud. Mycol.">
        <title>101 Dothideomycetes genomes: a test case for predicting lifestyles and emergence of pathogens.</title>
        <authorList>
            <person name="Haridas S."/>
            <person name="Albert R."/>
            <person name="Binder M."/>
            <person name="Bloem J."/>
            <person name="Labutti K."/>
            <person name="Salamov A."/>
            <person name="Andreopoulos B."/>
            <person name="Baker S."/>
            <person name="Barry K."/>
            <person name="Bills G."/>
            <person name="Bluhm B."/>
            <person name="Cannon C."/>
            <person name="Castanera R."/>
            <person name="Culley D."/>
            <person name="Daum C."/>
            <person name="Ezra D."/>
            <person name="Gonzalez J."/>
            <person name="Henrissat B."/>
            <person name="Kuo A."/>
            <person name="Liang C."/>
            <person name="Lipzen A."/>
            <person name="Lutzoni F."/>
            <person name="Magnuson J."/>
            <person name="Mondo S."/>
            <person name="Nolan M."/>
            <person name="Ohm R."/>
            <person name="Pangilinan J."/>
            <person name="Park H.-J."/>
            <person name="Ramirez L."/>
            <person name="Alfaro M."/>
            <person name="Sun H."/>
            <person name="Tritt A."/>
            <person name="Yoshinaga Y."/>
            <person name="Zwiers L.-H."/>
            <person name="Turgeon B."/>
            <person name="Goodwin S."/>
            <person name="Spatafora J."/>
            <person name="Crous P."/>
            <person name="Grigoriev I."/>
        </authorList>
    </citation>
    <scope>NUCLEOTIDE SEQUENCE</scope>
    <source>
        <strain evidence="10">ATCC 74209</strain>
    </source>
</reference>
<organism evidence="10 11">
    <name type="scientific">Delitschia confertaspora ATCC 74209</name>
    <dbReference type="NCBI Taxonomy" id="1513339"/>
    <lineage>
        <taxon>Eukaryota</taxon>
        <taxon>Fungi</taxon>
        <taxon>Dikarya</taxon>
        <taxon>Ascomycota</taxon>
        <taxon>Pezizomycotina</taxon>
        <taxon>Dothideomycetes</taxon>
        <taxon>Pleosporomycetidae</taxon>
        <taxon>Pleosporales</taxon>
        <taxon>Delitschiaceae</taxon>
        <taxon>Delitschia</taxon>
    </lineage>
</organism>
<dbReference type="Pfam" id="PF07519">
    <property type="entry name" value="Tannase"/>
    <property type="match status" value="1"/>
</dbReference>
<dbReference type="OrthoDB" id="3039123at2759"/>
<accession>A0A9P4JLV5</accession>
<evidence type="ECO:0000256" key="7">
    <source>
        <dbReference type="ARBA" id="ARBA00023157"/>
    </source>
</evidence>
<keyword evidence="7" id="KW-1015">Disulfide bond</keyword>
<feature type="compositionally biased region" description="Acidic residues" evidence="9">
    <location>
        <begin position="517"/>
        <end position="531"/>
    </location>
</feature>
<feature type="region of interest" description="Disordered" evidence="9">
    <location>
        <begin position="508"/>
        <end position="536"/>
    </location>
</feature>
<proteinExistence type="inferred from homology"/>
<dbReference type="InterPro" id="IPR029058">
    <property type="entry name" value="AB_hydrolase_fold"/>
</dbReference>
<comment type="caution">
    <text evidence="10">The sequence shown here is derived from an EMBL/GenBank/DDBJ whole genome shotgun (WGS) entry which is preliminary data.</text>
</comment>
<feature type="chain" id="PRO_5040545538" description="Carboxylic ester hydrolase" evidence="8">
    <location>
        <begin position="20"/>
        <end position="554"/>
    </location>
</feature>
<dbReference type="PANTHER" id="PTHR33938">
    <property type="entry name" value="FERULOYL ESTERASE B-RELATED"/>
    <property type="match status" value="1"/>
</dbReference>
<evidence type="ECO:0000256" key="4">
    <source>
        <dbReference type="ARBA" id="ARBA00022729"/>
    </source>
</evidence>
<evidence type="ECO:0000256" key="2">
    <source>
        <dbReference type="ARBA" id="ARBA00022487"/>
    </source>
</evidence>
<keyword evidence="2" id="KW-0719">Serine esterase</keyword>
<evidence type="ECO:0000256" key="8">
    <source>
        <dbReference type="RuleBase" id="RU361238"/>
    </source>
</evidence>
<feature type="signal peptide" evidence="8">
    <location>
        <begin position="1"/>
        <end position="19"/>
    </location>
</feature>
<evidence type="ECO:0000313" key="11">
    <source>
        <dbReference type="Proteomes" id="UP000799536"/>
    </source>
</evidence>
<dbReference type="SUPFAM" id="SSF53474">
    <property type="entry name" value="alpha/beta-Hydrolases"/>
    <property type="match status" value="1"/>
</dbReference>